<dbReference type="SMART" id="SM00387">
    <property type="entry name" value="HATPase_c"/>
    <property type="match status" value="1"/>
</dbReference>
<dbReference type="AlphaFoldDB" id="A0A2K8L5U8"/>
<evidence type="ECO:0000259" key="7">
    <source>
        <dbReference type="PROSITE" id="PS50110"/>
    </source>
</evidence>
<evidence type="ECO:0000259" key="6">
    <source>
        <dbReference type="PROSITE" id="PS50109"/>
    </source>
</evidence>
<dbReference type="NCBIfam" id="TIGR00229">
    <property type="entry name" value="sensory_box"/>
    <property type="match status" value="1"/>
</dbReference>
<dbReference type="Pfam" id="PF02518">
    <property type="entry name" value="HATPase_c"/>
    <property type="match status" value="1"/>
</dbReference>
<evidence type="ECO:0000256" key="4">
    <source>
        <dbReference type="PROSITE-ProRule" id="PRU00169"/>
    </source>
</evidence>
<dbReference type="Gene3D" id="3.30.565.10">
    <property type="entry name" value="Histidine kinase-like ATPase, C-terminal domain"/>
    <property type="match status" value="1"/>
</dbReference>
<dbReference type="InterPro" id="IPR004358">
    <property type="entry name" value="Sig_transdc_His_kin-like_C"/>
</dbReference>
<keyword evidence="5" id="KW-1133">Transmembrane helix</keyword>
<dbReference type="InterPro" id="IPR001789">
    <property type="entry name" value="Sig_transdc_resp-reg_receiver"/>
</dbReference>
<dbReference type="InterPro" id="IPR000014">
    <property type="entry name" value="PAS"/>
</dbReference>
<dbReference type="PANTHER" id="PTHR43065">
    <property type="entry name" value="SENSOR HISTIDINE KINASE"/>
    <property type="match status" value="1"/>
</dbReference>
<dbReference type="SUPFAM" id="SSF52172">
    <property type="entry name" value="CheY-like"/>
    <property type="match status" value="1"/>
</dbReference>
<evidence type="ECO:0000256" key="1">
    <source>
        <dbReference type="ARBA" id="ARBA00000085"/>
    </source>
</evidence>
<feature type="transmembrane region" description="Helical" evidence="5">
    <location>
        <begin position="41"/>
        <end position="61"/>
    </location>
</feature>
<dbReference type="InterPro" id="IPR003661">
    <property type="entry name" value="HisK_dim/P_dom"/>
</dbReference>
<organism evidence="8 9">
    <name type="scientific">Mariprofundus ferrinatatus</name>
    <dbReference type="NCBI Taxonomy" id="1921087"/>
    <lineage>
        <taxon>Bacteria</taxon>
        <taxon>Pseudomonadati</taxon>
        <taxon>Pseudomonadota</taxon>
        <taxon>Candidatius Mariprofundia</taxon>
        <taxon>Mariprofundales</taxon>
        <taxon>Mariprofundaceae</taxon>
        <taxon>Mariprofundus</taxon>
    </lineage>
</organism>
<evidence type="ECO:0000313" key="8">
    <source>
        <dbReference type="EMBL" id="ATX82613.1"/>
    </source>
</evidence>
<dbReference type="InterPro" id="IPR013656">
    <property type="entry name" value="PAS_4"/>
</dbReference>
<accession>A0A2K8L5U8</accession>
<comment type="catalytic activity">
    <reaction evidence="1">
        <text>ATP + protein L-histidine = ADP + protein N-phospho-L-histidine.</text>
        <dbReference type="EC" id="2.7.13.3"/>
    </reaction>
</comment>
<dbReference type="InterPro" id="IPR003594">
    <property type="entry name" value="HATPase_dom"/>
</dbReference>
<evidence type="ECO:0000256" key="2">
    <source>
        <dbReference type="ARBA" id="ARBA00012438"/>
    </source>
</evidence>
<dbReference type="EMBL" id="CP018800">
    <property type="protein sequence ID" value="ATX82613.1"/>
    <property type="molecule type" value="Genomic_DNA"/>
</dbReference>
<dbReference type="PRINTS" id="PR00344">
    <property type="entry name" value="BCTRLSENSOR"/>
</dbReference>
<dbReference type="PANTHER" id="PTHR43065:SF42">
    <property type="entry name" value="TWO-COMPONENT SENSOR PPRA"/>
    <property type="match status" value="1"/>
</dbReference>
<dbReference type="Pfam" id="PF00512">
    <property type="entry name" value="HisKA"/>
    <property type="match status" value="1"/>
</dbReference>
<keyword evidence="3 4" id="KW-0597">Phosphoprotein</keyword>
<dbReference type="SMART" id="SM00448">
    <property type="entry name" value="REC"/>
    <property type="match status" value="1"/>
</dbReference>
<dbReference type="CDD" id="cd00130">
    <property type="entry name" value="PAS"/>
    <property type="match status" value="1"/>
</dbReference>
<feature type="transmembrane region" description="Helical" evidence="5">
    <location>
        <begin position="147"/>
        <end position="164"/>
    </location>
</feature>
<dbReference type="Gene3D" id="3.30.450.20">
    <property type="entry name" value="PAS domain"/>
    <property type="match status" value="1"/>
</dbReference>
<feature type="domain" description="Response regulatory" evidence="7">
    <location>
        <begin position="576"/>
        <end position="691"/>
    </location>
</feature>
<dbReference type="SUPFAM" id="SSF55785">
    <property type="entry name" value="PYP-like sensor domain (PAS domain)"/>
    <property type="match status" value="1"/>
</dbReference>
<dbReference type="GO" id="GO:0000155">
    <property type="term" value="F:phosphorelay sensor kinase activity"/>
    <property type="evidence" value="ECO:0007669"/>
    <property type="project" value="InterPro"/>
</dbReference>
<feature type="transmembrane region" description="Helical" evidence="5">
    <location>
        <begin position="15"/>
        <end position="35"/>
    </location>
</feature>
<dbReference type="Proteomes" id="UP000231637">
    <property type="component" value="Chromosome"/>
</dbReference>
<dbReference type="InterPro" id="IPR036097">
    <property type="entry name" value="HisK_dim/P_sf"/>
</dbReference>
<feature type="transmembrane region" description="Helical" evidence="5">
    <location>
        <begin position="73"/>
        <end position="98"/>
    </location>
</feature>
<dbReference type="Pfam" id="PF08448">
    <property type="entry name" value="PAS_4"/>
    <property type="match status" value="1"/>
</dbReference>
<protein>
    <recommendedName>
        <fullName evidence="2">histidine kinase</fullName>
        <ecNumber evidence="2">2.7.13.3</ecNumber>
    </recommendedName>
</protein>
<dbReference type="SUPFAM" id="SSF47384">
    <property type="entry name" value="Homodimeric domain of signal transducing histidine kinase"/>
    <property type="match status" value="1"/>
</dbReference>
<evidence type="ECO:0000256" key="5">
    <source>
        <dbReference type="SAM" id="Phobius"/>
    </source>
</evidence>
<reference evidence="8 9" key="1">
    <citation type="submission" date="2016-12" db="EMBL/GenBank/DDBJ databases">
        <title>Isolation and genomic insights into novel planktonic Zetaproteobacteria from stratified waters of the Chesapeake Bay.</title>
        <authorList>
            <person name="McAllister S.M."/>
            <person name="Kato S."/>
            <person name="Chan C.S."/>
            <person name="Chiu B.K."/>
            <person name="Field E.K."/>
        </authorList>
    </citation>
    <scope>NUCLEOTIDE SEQUENCE [LARGE SCALE GENOMIC DNA]</scope>
    <source>
        <strain evidence="8 9">CP-8</strain>
    </source>
</reference>
<dbReference type="Gene3D" id="3.40.50.2300">
    <property type="match status" value="1"/>
</dbReference>
<gene>
    <name evidence="8" type="ORF">Ga0123462_1766</name>
</gene>
<dbReference type="SMART" id="SM00388">
    <property type="entry name" value="HisKA"/>
    <property type="match status" value="1"/>
</dbReference>
<evidence type="ECO:0000313" key="9">
    <source>
        <dbReference type="Proteomes" id="UP000231637"/>
    </source>
</evidence>
<dbReference type="CDD" id="cd00156">
    <property type="entry name" value="REC"/>
    <property type="match status" value="1"/>
</dbReference>
<keyword evidence="9" id="KW-1185">Reference proteome</keyword>
<dbReference type="CDD" id="cd00082">
    <property type="entry name" value="HisKA"/>
    <property type="match status" value="1"/>
</dbReference>
<dbReference type="InterPro" id="IPR011006">
    <property type="entry name" value="CheY-like_superfamily"/>
</dbReference>
<keyword evidence="5" id="KW-0812">Transmembrane</keyword>
<dbReference type="PROSITE" id="PS50109">
    <property type="entry name" value="HIS_KIN"/>
    <property type="match status" value="1"/>
</dbReference>
<dbReference type="InterPro" id="IPR036890">
    <property type="entry name" value="HATPase_C_sf"/>
</dbReference>
<dbReference type="EC" id="2.7.13.3" evidence="2"/>
<dbReference type="SUPFAM" id="SSF55874">
    <property type="entry name" value="ATPase domain of HSP90 chaperone/DNA topoisomerase II/histidine kinase"/>
    <property type="match status" value="1"/>
</dbReference>
<name>A0A2K8L5U8_9PROT</name>
<dbReference type="PROSITE" id="PS50110">
    <property type="entry name" value="RESPONSE_REGULATORY"/>
    <property type="match status" value="1"/>
</dbReference>
<feature type="modified residue" description="4-aspartylphosphate" evidence="4">
    <location>
        <position position="626"/>
    </location>
</feature>
<proteinExistence type="predicted"/>
<dbReference type="InterPro" id="IPR035965">
    <property type="entry name" value="PAS-like_dom_sf"/>
</dbReference>
<keyword evidence="5" id="KW-0472">Membrane</keyword>
<dbReference type="KEGG" id="mfn:Ga0123462_1766"/>
<dbReference type="Gene3D" id="1.10.287.130">
    <property type="match status" value="1"/>
</dbReference>
<dbReference type="InterPro" id="IPR005467">
    <property type="entry name" value="His_kinase_dom"/>
</dbReference>
<dbReference type="Pfam" id="PF00072">
    <property type="entry name" value="Response_reg"/>
    <property type="match status" value="1"/>
</dbReference>
<feature type="domain" description="Histidine kinase" evidence="6">
    <location>
        <begin position="330"/>
        <end position="555"/>
    </location>
</feature>
<evidence type="ECO:0000256" key="3">
    <source>
        <dbReference type="ARBA" id="ARBA00022553"/>
    </source>
</evidence>
<sequence length="701" mass="76712">MGSGSVSVFDDRRKVLLLVHLISAITLAFFSLIHYFDPDCFALFAAEAMLAVVMVVSCWFIRNGADLIIIENSLMLCAVTLFTALIFFNSIANTGIYWVAGYPFVANFVHPARQAKYWVIAFAVELVAVGGLISSGVLTLPYSAIQIFCLVSVILFFGILAYIYRSQLELRQQQLAEANSHLEQQQYRMQVILDHSPIGIWMVDRNLNFQFVNRTCSVWGEISESQLQQIEAGSLPVPKALAEKWMASDQQCLDSEEAYHAQEEIEVDGVVRTFDITKVKVVDSQGDFLGIVGFANDITDKVIAEMEHESLERQVQHSQRLEALGIMAGGVAHDFNNLLTAIQGGVELAKMETGLSDSMQESLACINSAAYAATDLCRQMLAYSGKGLMKYEPINVRGLIEEMHPLFEVSIGKHISFELDFDHSKGLIEGDRSQVSQVLLNLVTNAAEAIGSDKQGRILLSLHHQDIGEGRVDPVSGVEMKPGCYVVIAVKDNGCGMEPAVIEHMFDPFFTTKFTGRGLGLSAILGILRSHHAGMEVQSIPGKGSDISVWFPCYCKDGLFPETDKQPALVATEKAKVLVVDDEGSVAAVAKRMLEKLGQQVVVASNGMEAIELFSKEADIDWVLLDVTMPEMDGVACLKALRTLDPDVYVTMSSGYDAESALNNSAGCQPDDFLSKPYTFASLRTVVEHAAARKKNGAASA</sequence>
<feature type="transmembrane region" description="Helical" evidence="5">
    <location>
        <begin position="118"/>
        <end position="140"/>
    </location>
</feature>